<evidence type="ECO:0000313" key="2">
    <source>
        <dbReference type="Proteomes" id="UP000604475"/>
    </source>
</evidence>
<evidence type="ECO:0000313" key="1">
    <source>
        <dbReference type="EMBL" id="MBL7632765.1"/>
    </source>
</evidence>
<proteinExistence type="predicted"/>
<keyword evidence="1" id="KW-0808">Transferase</keyword>
<dbReference type="AlphaFoldDB" id="A0A937RM50"/>
<dbReference type="Pfam" id="PF02515">
    <property type="entry name" value="CoA_transf_3"/>
    <property type="match status" value="1"/>
</dbReference>
<dbReference type="SUPFAM" id="SSF89796">
    <property type="entry name" value="CoA-transferase family III (CaiB/BaiF)"/>
    <property type="match status" value="1"/>
</dbReference>
<dbReference type="Gene3D" id="3.40.50.10540">
    <property type="entry name" value="Crotonobetainyl-coa:carnitine coa-transferase, domain 1"/>
    <property type="match status" value="1"/>
</dbReference>
<dbReference type="Proteomes" id="UP000604475">
    <property type="component" value="Unassembled WGS sequence"/>
</dbReference>
<dbReference type="Gene3D" id="3.30.1540.10">
    <property type="entry name" value="formyl-coa transferase, domain 3"/>
    <property type="match status" value="1"/>
</dbReference>
<organism evidence="1 2">
    <name type="scientific">Frankia nepalensis</name>
    <dbReference type="NCBI Taxonomy" id="1836974"/>
    <lineage>
        <taxon>Bacteria</taxon>
        <taxon>Bacillati</taxon>
        <taxon>Actinomycetota</taxon>
        <taxon>Actinomycetes</taxon>
        <taxon>Frankiales</taxon>
        <taxon>Frankiaceae</taxon>
        <taxon>Frankia</taxon>
    </lineage>
</organism>
<name>A0A937RM50_9ACTN</name>
<keyword evidence="2" id="KW-1185">Reference proteome</keyword>
<dbReference type="InterPro" id="IPR050509">
    <property type="entry name" value="CoA-transferase_III"/>
</dbReference>
<dbReference type="EMBL" id="JAEACQ010000349">
    <property type="protein sequence ID" value="MBL7632765.1"/>
    <property type="molecule type" value="Genomic_DNA"/>
</dbReference>
<dbReference type="InterPro" id="IPR023606">
    <property type="entry name" value="CoA-Trfase_III_dom_1_sf"/>
</dbReference>
<dbReference type="InterPro" id="IPR003673">
    <property type="entry name" value="CoA-Trfase_fam_III"/>
</dbReference>
<dbReference type="GO" id="GO:0016740">
    <property type="term" value="F:transferase activity"/>
    <property type="evidence" value="ECO:0007669"/>
    <property type="project" value="UniProtKB-KW"/>
</dbReference>
<gene>
    <name evidence="1" type="ORF">I7412_37555</name>
</gene>
<reference evidence="1" key="1">
    <citation type="submission" date="2020-12" db="EMBL/GenBank/DDBJ databases">
        <title>Genomic characterization of non-nitrogen-fixing Frankia strains.</title>
        <authorList>
            <person name="Carlos-Shanley C."/>
            <person name="Guerra T."/>
            <person name="Hahn D."/>
        </authorList>
    </citation>
    <scope>NUCLEOTIDE SEQUENCE</scope>
    <source>
        <strain evidence="1">CN6</strain>
    </source>
</reference>
<dbReference type="PANTHER" id="PTHR48228">
    <property type="entry name" value="SUCCINYL-COA--D-CITRAMALATE COA-TRANSFERASE"/>
    <property type="match status" value="1"/>
</dbReference>
<dbReference type="InterPro" id="IPR044855">
    <property type="entry name" value="CoA-Trfase_III_dom3_sf"/>
</dbReference>
<protein>
    <submittedName>
        <fullName evidence="1">CoA transferase</fullName>
    </submittedName>
</protein>
<accession>A0A937RM50</accession>
<sequence>MTAVMKGLRIIEVAEHALVPVASAVLADWGAEVIKIEPLGRGDASRGLTSVKAGGMHVMHHHSNRGKRSLALDLSVPESREILYRLVETADVFLTNKLPRVRAKLRIEVDDIRARNPNIVYVRGTGLGEHGPQADRGSYDLLAFWHRSGASMATRSPEGQIPFLPAPGFGDSLGAMTIAGGIMGALFHRERAGEAPVVDVSLLATGMWAMSGAISVAIADENWKWPPALKNPLSEIYATGDGRWIALCCLQAGHYWPYLCEAIGRPELAEDPRFQDHESLLANAGEAAAILTEVFAERTLEEWSRALEGFIGQWSPVQEAREVAADPQVDANGYLQPCVTAEGDEVRLVAPPVQYNGQAPVPGRGPDYNEHGDEILGELGFDWDAVIDLKLRGVVA</sequence>
<dbReference type="RefSeq" id="WP_203004121.1">
    <property type="nucleotide sequence ID" value="NZ_JADWYU010000207.1"/>
</dbReference>
<dbReference type="PANTHER" id="PTHR48228:SF2">
    <property type="entry name" value="E-CINNAMOYL-COA:R-PHENYLLACTATE COA TRANSFERASE LARGE SUBUNIT"/>
    <property type="match status" value="1"/>
</dbReference>
<comment type="caution">
    <text evidence="1">The sequence shown here is derived from an EMBL/GenBank/DDBJ whole genome shotgun (WGS) entry which is preliminary data.</text>
</comment>